<keyword evidence="4" id="KW-0808">Transferase</keyword>
<name>A0A089YSP7_9PSED</name>
<dbReference type="InterPro" id="IPR012549">
    <property type="entry name" value="EptA-like_N"/>
</dbReference>
<dbReference type="HOGENOM" id="CLU_018534_1_0_6"/>
<keyword evidence="5 8" id="KW-0812">Transmembrane</keyword>
<dbReference type="eggNOG" id="COG2194">
    <property type="taxonomic scope" value="Bacteria"/>
</dbReference>
<keyword evidence="3" id="KW-0997">Cell inner membrane</keyword>
<evidence type="ECO:0000256" key="8">
    <source>
        <dbReference type="SAM" id="Phobius"/>
    </source>
</evidence>
<dbReference type="Pfam" id="PF08019">
    <property type="entry name" value="EptA_B_N"/>
    <property type="match status" value="1"/>
</dbReference>
<dbReference type="PANTHER" id="PTHR30443:SF0">
    <property type="entry name" value="PHOSPHOETHANOLAMINE TRANSFERASE EPTA"/>
    <property type="match status" value="1"/>
</dbReference>
<proteinExistence type="predicted"/>
<dbReference type="SUPFAM" id="SSF53649">
    <property type="entry name" value="Alkaline phosphatase-like"/>
    <property type="match status" value="1"/>
</dbReference>
<evidence type="ECO:0000256" key="4">
    <source>
        <dbReference type="ARBA" id="ARBA00022679"/>
    </source>
</evidence>
<reference evidence="11 12" key="1">
    <citation type="journal article" date="2015" name="J. Biotechnol.">
        <title>Complete genome sequence of Pseudomonas rhizosphaerae IH5T (=DSM 16299T), a phosphate-solubilizing rhizobacterium for bacterial biofertilizer.</title>
        <authorList>
            <person name="Kwak Y."/>
            <person name="Jung B.K."/>
            <person name="Shin J.H."/>
        </authorList>
    </citation>
    <scope>NUCLEOTIDE SEQUENCE [LARGE SCALE GENOMIC DNA]</scope>
    <source>
        <strain evidence="11">DSM 16299</strain>
    </source>
</reference>
<dbReference type="CDD" id="cd16017">
    <property type="entry name" value="LptA"/>
    <property type="match status" value="1"/>
</dbReference>
<dbReference type="InterPro" id="IPR000917">
    <property type="entry name" value="Sulfatase_N"/>
</dbReference>
<evidence type="ECO:0000259" key="9">
    <source>
        <dbReference type="Pfam" id="PF00884"/>
    </source>
</evidence>
<evidence type="ECO:0000256" key="7">
    <source>
        <dbReference type="ARBA" id="ARBA00023136"/>
    </source>
</evidence>
<organism evidence="11 12">
    <name type="scientific">Pseudomonas rhizosphaerae</name>
    <dbReference type="NCBI Taxonomy" id="216142"/>
    <lineage>
        <taxon>Bacteria</taxon>
        <taxon>Pseudomonadati</taxon>
        <taxon>Pseudomonadota</taxon>
        <taxon>Gammaproteobacteria</taxon>
        <taxon>Pseudomonadales</taxon>
        <taxon>Pseudomonadaceae</taxon>
        <taxon>Pseudomonas</taxon>
    </lineage>
</organism>
<dbReference type="STRING" id="216142.LT40_08205"/>
<evidence type="ECO:0000313" key="12">
    <source>
        <dbReference type="Proteomes" id="UP000029499"/>
    </source>
</evidence>
<dbReference type="GO" id="GO:0005886">
    <property type="term" value="C:plasma membrane"/>
    <property type="evidence" value="ECO:0007669"/>
    <property type="project" value="UniProtKB-SubCell"/>
</dbReference>
<keyword evidence="7 8" id="KW-0472">Membrane</keyword>
<dbReference type="Pfam" id="PF00884">
    <property type="entry name" value="Sulfatase"/>
    <property type="match status" value="1"/>
</dbReference>
<dbReference type="InterPro" id="IPR017850">
    <property type="entry name" value="Alkaline_phosphatase_core_sf"/>
</dbReference>
<dbReference type="EMBL" id="CP009533">
    <property type="protein sequence ID" value="AIS17382.1"/>
    <property type="molecule type" value="Genomic_DNA"/>
</dbReference>
<keyword evidence="6 8" id="KW-1133">Transmembrane helix</keyword>
<evidence type="ECO:0000256" key="2">
    <source>
        <dbReference type="ARBA" id="ARBA00022475"/>
    </source>
</evidence>
<dbReference type="InterPro" id="IPR040423">
    <property type="entry name" value="PEA_transferase"/>
</dbReference>
<dbReference type="GO" id="GO:0016776">
    <property type="term" value="F:phosphotransferase activity, phosphate group as acceptor"/>
    <property type="evidence" value="ECO:0007669"/>
    <property type="project" value="TreeGrafter"/>
</dbReference>
<dbReference type="KEGG" id="prh:LT40_08205"/>
<feature type="transmembrane region" description="Helical" evidence="8">
    <location>
        <begin position="114"/>
        <end position="136"/>
    </location>
</feature>
<dbReference type="PANTHER" id="PTHR30443">
    <property type="entry name" value="INNER MEMBRANE PROTEIN"/>
    <property type="match status" value="1"/>
</dbReference>
<dbReference type="RefSeq" id="WP_043188641.1">
    <property type="nucleotide sequence ID" value="NZ_CP009533.1"/>
</dbReference>
<feature type="transmembrane region" description="Helical" evidence="8">
    <location>
        <begin position="46"/>
        <end position="66"/>
    </location>
</feature>
<dbReference type="InterPro" id="IPR058130">
    <property type="entry name" value="PEA_transf_C"/>
</dbReference>
<feature type="transmembrane region" description="Helical" evidence="8">
    <location>
        <begin position="148"/>
        <end position="168"/>
    </location>
</feature>
<dbReference type="GO" id="GO:0009244">
    <property type="term" value="P:lipopolysaccharide core region biosynthetic process"/>
    <property type="evidence" value="ECO:0007669"/>
    <property type="project" value="TreeGrafter"/>
</dbReference>
<evidence type="ECO:0000259" key="10">
    <source>
        <dbReference type="Pfam" id="PF08019"/>
    </source>
</evidence>
<sequence>MFKIKPVRPEFVTLAASLFLLVGFNTPLWTHLASITGGEGASTQLAWAFAVLLLCVFNFVLTMLAFPKLLKPLLMVLFLVSACVAYFMGQYGIVVDAGMFRNLVETNVTEVEGLLSPLLWVYILGLGVLPCALVWKTPIVYRRPHREVLSKLLIGTGCAGIIATVALLDYQGLSSLLRNHHELRLMVVPSNYIGASIGYAREQVSTAQHPFVPLGEDAVRAVNVSNHASKSLTVLVVGESARAENFGVLGYGRDTTPQLTAEQGLVSFTDVHSCGTETAVSVPCMFSNMGRKQYKAAIAKNQEGLLDVLKRAGLDVVWWDNQSGCKGTCDRVTLLDVSHEKDPTLCADSECRDEILLQGLQAFIDHMSKDTVLVLHQMGSHGPEYYKRYPQAFEHFTPVCKSNALDACSRESIVNAYDNTVRYTDHVLARLIDTLRNNQDHVASAMIYLSDHGESLGEYNVFLHGTPYMLAPDQQKHVPLLVWFSDSYQRALAVDSRCLQRTRNAPLSQDNLFHSMLGLLNVQTRVYNSALDMFAGCKGVNGNALVATKQMPVER</sequence>
<evidence type="ECO:0000256" key="3">
    <source>
        <dbReference type="ARBA" id="ARBA00022519"/>
    </source>
</evidence>
<feature type="transmembrane region" description="Helical" evidence="8">
    <location>
        <begin position="73"/>
        <end position="94"/>
    </location>
</feature>
<feature type="domain" description="Sulfatase N-terminal" evidence="9">
    <location>
        <begin position="233"/>
        <end position="522"/>
    </location>
</feature>
<accession>A0A089YSP7</accession>
<dbReference type="OrthoDB" id="9786870at2"/>
<dbReference type="Gene3D" id="3.40.720.10">
    <property type="entry name" value="Alkaline Phosphatase, subunit A"/>
    <property type="match status" value="1"/>
</dbReference>
<protein>
    <submittedName>
        <fullName evidence="11">Membrane protein</fullName>
    </submittedName>
</protein>
<dbReference type="Proteomes" id="UP000029499">
    <property type="component" value="Chromosome"/>
</dbReference>
<keyword evidence="12" id="KW-1185">Reference proteome</keyword>
<dbReference type="NCBIfam" id="NF028537">
    <property type="entry name" value="P_eth_NH2_trans"/>
    <property type="match status" value="1"/>
</dbReference>
<keyword evidence="2" id="KW-1003">Cell membrane</keyword>
<comment type="subcellular location">
    <subcellularLocation>
        <location evidence="1">Cell inner membrane</location>
        <topology evidence="1">Multi-pass membrane protein</topology>
    </subcellularLocation>
</comment>
<evidence type="ECO:0000313" key="11">
    <source>
        <dbReference type="EMBL" id="AIS17382.1"/>
    </source>
</evidence>
<evidence type="ECO:0000256" key="6">
    <source>
        <dbReference type="ARBA" id="ARBA00022989"/>
    </source>
</evidence>
<evidence type="ECO:0000256" key="1">
    <source>
        <dbReference type="ARBA" id="ARBA00004429"/>
    </source>
</evidence>
<feature type="domain" description="Phosphoethanolamine transferase N-terminal" evidence="10">
    <location>
        <begin position="53"/>
        <end position="203"/>
    </location>
</feature>
<gene>
    <name evidence="11" type="ORF">LT40_08205</name>
</gene>
<evidence type="ECO:0000256" key="5">
    <source>
        <dbReference type="ARBA" id="ARBA00022692"/>
    </source>
</evidence>
<dbReference type="AlphaFoldDB" id="A0A089YSP7"/>